<evidence type="ECO:0000259" key="1">
    <source>
        <dbReference type="PROSITE" id="PS50181"/>
    </source>
</evidence>
<dbReference type="SUPFAM" id="SSF52047">
    <property type="entry name" value="RNI-like"/>
    <property type="match status" value="1"/>
</dbReference>
<feature type="domain" description="F-box" evidence="1">
    <location>
        <begin position="9"/>
        <end position="56"/>
    </location>
</feature>
<evidence type="ECO:0000313" key="2">
    <source>
        <dbReference type="EMBL" id="KGN49440.1"/>
    </source>
</evidence>
<dbReference type="OrthoDB" id="2095648at2759"/>
<name>A0A0A0KI84_CUCSA</name>
<reference evidence="2 3" key="3">
    <citation type="journal article" date="2010" name="BMC Genomics">
        <title>Transcriptome sequencing and comparative analysis of cucumber flowers with different sex types.</title>
        <authorList>
            <person name="Guo S."/>
            <person name="Zheng Y."/>
            <person name="Joung J.G."/>
            <person name="Liu S."/>
            <person name="Zhang Z."/>
            <person name="Crasta O.R."/>
            <person name="Sobral B.W."/>
            <person name="Xu Y."/>
            <person name="Huang S."/>
            <person name="Fei Z."/>
        </authorList>
    </citation>
    <scope>NUCLEOTIDE SEQUENCE [LARGE SCALE GENOMIC DNA]</scope>
    <source>
        <strain evidence="3">cv. 9930</strain>
    </source>
</reference>
<reference evidence="2 3" key="2">
    <citation type="journal article" date="2009" name="PLoS ONE">
        <title>An integrated genetic and cytogenetic map of the cucumber genome.</title>
        <authorList>
            <person name="Ren Y."/>
            <person name="Zhang Z."/>
            <person name="Liu J."/>
            <person name="Staub J.E."/>
            <person name="Han Y."/>
            <person name="Cheng Z."/>
            <person name="Li X."/>
            <person name="Lu J."/>
            <person name="Miao H."/>
            <person name="Kang H."/>
            <person name="Xie B."/>
            <person name="Gu X."/>
            <person name="Wang X."/>
            <person name="Du Y."/>
            <person name="Jin W."/>
            <person name="Huang S."/>
        </authorList>
    </citation>
    <scope>NUCLEOTIDE SEQUENCE [LARGE SCALE GENOMIC DNA]</scope>
    <source>
        <strain evidence="3">cv. 9930</strain>
    </source>
</reference>
<dbReference type="eggNOG" id="KOG1947">
    <property type="taxonomic scope" value="Eukaryota"/>
</dbReference>
<dbReference type="InterPro" id="IPR001810">
    <property type="entry name" value="F-box_dom"/>
</dbReference>
<dbReference type="OMA" id="ANDYYHS"/>
<accession>A0A0A0KI84</accession>
<dbReference type="Proteomes" id="UP000029981">
    <property type="component" value="Chromosome 6"/>
</dbReference>
<dbReference type="EMBL" id="CM002927">
    <property type="protein sequence ID" value="KGN49440.1"/>
    <property type="molecule type" value="Genomic_DNA"/>
</dbReference>
<gene>
    <name evidence="2" type="ORF">Csa_6G525270</name>
</gene>
<dbReference type="Gene3D" id="3.80.10.10">
    <property type="entry name" value="Ribonuclease Inhibitor"/>
    <property type="match status" value="1"/>
</dbReference>
<dbReference type="PANTHER" id="PTHR38926:SF2">
    <property type="entry name" value="F-BOX_LRR-REPEAT PROTEIN 21-RELATED"/>
    <property type="match status" value="1"/>
</dbReference>
<dbReference type="AlphaFoldDB" id="A0A0A0KI84"/>
<dbReference type="GO" id="GO:1905761">
    <property type="term" value="F:SCF ubiquitin ligase complex binding"/>
    <property type="evidence" value="ECO:0000318"/>
    <property type="project" value="GO_Central"/>
</dbReference>
<dbReference type="PROSITE" id="PS50181">
    <property type="entry name" value="FBOX"/>
    <property type="match status" value="1"/>
</dbReference>
<dbReference type="CDD" id="cd22164">
    <property type="entry name" value="F-box_AtSKIP19-like"/>
    <property type="match status" value="1"/>
</dbReference>
<dbReference type="InterPro" id="IPR032675">
    <property type="entry name" value="LRR_dom_sf"/>
</dbReference>
<organism evidence="2 3">
    <name type="scientific">Cucumis sativus</name>
    <name type="common">Cucumber</name>
    <dbReference type="NCBI Taxonomy" id="3659"/>
    <lineage>
        <taxon>Eukaryota</taxon>
        <taxon>Viridiplantae</taxon>
        <taxon>Streptophyta</taxon>
        <taxon>Embryophyta</taxon>
        <taxon>Tracheophyta</taxon>
        <taxon>Spermatophyta</taxon>
        <taxon>Magnoliopsida</taxon>
        <taxon>eudicotyledons</taxon>
        <taxon>Gunneridae</taxon>
        <taxon>Pentapetalae</taxon>
        <taxon>rosids</taxon>
        <taxon>fabids</taxon>
        <taxon>Cucurbitales</taxon>
        <taxon>Cucurbitaceae</taxon>
        <taxon>Benincaseae</taxon>
        <taxon>Cucumis</taxon>
    </lineage>
</organism>
<keyword evidence="3" id="KW-1185">Reference proteome</keyword>
<proteinExistence type="predicted"/>
<protein>
    <recommendedName>
        <fullName evidence="1">F-box domain-containing protein</fullName>
    </recommendedName>
</protein>
<dbReference type="Gramene" id="KGN49440">
    <property type="protein sequence ID" value="KGN49440"/>
    <property type="gene ID" value="Csa_6G525270"/>
</dbReference>
<sequence length="273" mass="31284">MIQKREVPARNWLELPAEVIFVILHKLGAIEILTTAQNVCSLWYKICKDPFLWRVIDMHNSGDLNSFDHLEIMCKHAVDRSCGQLVEINIEHFGSDELLLYIANSSKQVRRLRLMGYSLYFTKEVLGVAVSELPLLEHLEIQSFIIGLDPETLRTIGRCCHLLKSLKLKELCYIGFISSSDEDALAIAETMPNLHHLEIVGNSITNFGLHALLDSCSGLQSLDLRKCMYLDFDEHLKKKCYQRIKTLRLPYEPVDGSTFQWLTSGFPYNLPFP</sequence>
<dbReference type="PANTHER" id="PTHR38926">
    <property type="entry name" value="F-BOX DOMAIN CONTAINING PROTEIN, EXPRESSED"/>
    <property type="match status" value="1"/>
</dbReference>
<reference evidence="2 3" key="1">
    <citation type="journal article" date="2009" name="Nat. Genet.">
        <title>The genome of the cucumber, Cucumis sativus L.</title>
        <authorList>
            <person name="Huang S."/>
            <person name="Li R."/>
            <person name="Zhang Z."/>
            <person name="Li L."/>
            <person name="Gu X."/>
            <person name="Fan W."/>
            <person name="Lucas W.J."/>
            <person name="Wang X."/>
            <person name="Xie B."/>
            <person name="Ni P."/>
            <person name="Ren Y."/>
            <person name="Zhu H."/>
            <person name="Li J."/>
            <person name="Lin K."/>
            <person name="Jin W."/>
            <person name="Fei Z."/>
            <person name="Li G."/>
            <person name="Staub J."/>
            <person name="Kilian A."/>
            <person name="van der Vossen E.A."/>
            <person name="Wu Y."/>
            <person name="Guo J."/>
            <person name="He J."/>
            <person name="Jia Z."/>
            <person name="Ren Y."/>
            <person name="Tian G."/>
            <person name="Lu Y."/>
            <person name="Ruan J."/>
            <person name="Qian W."/>
            <person name="Wang M."/>
            <person name="Huang Q."/>
            <person name="Li B."/>
            <person name="Xuan Z."/>
            <person name="Cao J."/>
            <person name="Asan"/>
            <person name="Wu Z."/>
            <person name="Zhang J."/>
            <person name="Cai Q."/>
            <person name="Bai Y."/>
            <person name="Zhao B."/>
            <person name="Han Y."/>
            <person name="Li Y."/>
            <person name="Li X."/>
            <person name="Wang S."/>
            <person name="Shi Q."/>
            <person name="Liu S."/>
            <person name="Cho W.K."/>
            <person name="Kim J.Y."/>
            <person name="Xu Y."/>
            <person name="Heller-Uszynska K."/>
            <person name="Miao H."/>
            <person name="Cheng Z."/>
            <person name="Zhang S."/>
            <person name="Wu J."/>
            <person name="Yang Y."/>
            <person name="Kang H."/>
            <person name="Li M."/>
            <person name="Liang H."/>
            <person name="Ren X."/>
            <person name="Shi Z."/>
            <person name="Wen M."/>
            <person name="Jian M."/>
            <person name="Yang H."/>
            <person name="Zhang G."/>
            <person name="Yang Z."/>
            <person name="Chen R."/>
            <person name="Liu S."/>
            <person name="Li J."/>
            <person name="Ma L."/>
            <person name="Liu H."/>
            <person name="Zhou Y."/>
            <person name="Zhao J."/>
            <person name="Fang X."/>
            <person name="Li G."/>
            <person name="Fang L."/>
            <person name="Li Y."/>
            <person name="Liu D."/>
            <person name="Zheng H."/>
            <person name="Zhang Y."/>
            <person name="Qin N."/>
            <person name="Li Z."/>
            <person name="Yang G."/>
            <person name="Yang S."/>
            <person name="Bolund L."/>
            <person name="Kristiansen K."/>
            <person name="Zheng H."/>
            <person name="Li S."/>
            <person name="Zhang X."/>
            <person name="Yang H."/>
            <person name="Wang J."/>
            <person name="Sun R."/>
            <person name="Zhang B."/>
            <person name="Jiang S."/>
            <person name="Wang J."/>
            <person name="Du Y."/>
            <person name="Li S."/>
        </authorList>
    </citation>
    <scope>NUCLEOTIDE SEQUENCE [LARGE SCALE GENOMIC DNA]</scope>
    <source>
        <strain evidence="3">cv. 9930</strain>
    </source>
</reference>
<reference evidence="2 3" key="4">
    <citation type="journal article" date="2011" name="BMC Genomics">
        <title>RNA-Seq improves annotation of protein-coding genes in the cucumber genome.</title>
        <authorList>
            <person name="Li Z."/>
            <person name="Zhang Z."/>
            <person name="Yan P."/>
            <person name="Huang S."/>
            <person name="Fei Z."/>
            <person name="Lin K."/>
        </authorList>
    </citation>
    <scope>NUCLEOTIDE SEQUENCE [LARGE SCALE GENOMIC DNA]</scope>
    <source>
        <strain evidence="3">cv. 9930</strain>
    </source>
</reference>
<dbReference type="KEGG" id="csv:101212845"/>
<dbReference type="Gene3D" id="1.20.1280.50">
    <property type="match status" value="1"/>
</dbReference>
<evidence type="ECO:0000313" key="3">
    <source>
        <dbReference type="Proteomes" id="UP000029981"/>
    </source>
</evidence>
<dbReference type="Pfam" id="PF12937">
    <property type="entry name" value="F-box-like"/>
    <property type="match status" value="1"/>
</dbReference>